<reference evidence="6" key="2">
    <citation type="submission" date="2020-09" db="EMBL/GenBank/DDBJ databases">
        <authorList>
            <person name="Sun Q."/>
            <person name="Zhou Y."/>
        </authorList>
    </citation>
    <scope>NUCLEOTIDE SEQUENCE</scope>
    <source>
        <strain evidence="6">CGMCC 1.15330</strain>
    </source>
</reference>
<comment type="similarity">
    <text evidence="1 3">Belongs to the bacterial flagellin family.</text>
</comment>
<name>A0A916SZ35_9SPHN</name>
<comment type="caution">
    <text evidence="6">The sequence shown here is derived from an EMBL/GenBank/DDBJ whole genome shotgun (WGS) entry which is preliminary data.</text>
</comment>
<organism evidence="6 7">
    <name type="scientific">Sphingomonas metalli</name>
    <dbReference type="NCBI Taxonomy" id="1779358"/>
    <lineage>
        <taxon>Bacteria</taxon>
        <taxon>Pseudomonadati</taxon>
        <taxon>Pseudomonadota</taxon>
        <taxon>Alphaproteobacteria</taxon>
        <taxon>Sphingomonadales</taxon>
        <taxon>Sphingomonadaceae</taxon>
        <taxon>Sphingomonas</taxon>
    </lineage>
</organism>
<feature type="domain" description="Flagellin N-terminal" evidence="4">
    <location>
        <begin position="3"/>
        <end position="136"/>
    </location>
</feature>
<evidence type="ECO:0000256" key="2">
    <source>
        <dbReference type="ARBA" id="ARBA00023143"/>
    </source>
</evidence>
<dbReference type="GO" id="GO:0009288">
    <property type="term" value="C:bacterial-type flagellum"/>
    <property type="evidence" value="ECO:0007669"/>
    <property type="project" value="UniProtKB-SubCell"/>
</dbReference>
<comment type="function">
    <text evidence="3">Flagellin is the subunit protein which polymerizes to form the filaments of bacterial flagella.</text>
</comment>
<evidence type="ECO:0000256" key="1">
    <source>
        <dbReference type="ARBA" id="ARBA00005709"/>
    </source>
</evidence>
<gene>
    <name evidence="6" type="primary">flgL</name>
    <name evidence="6" type="ORF">GCM10011380_11800</name>
</gene>
<protein>
    <recommendedName>
        <fullName evidence="3">Flagellin</fullName>
    </recommendedName>
</protein>
<keyword evidence="7" id="KW-1185">Reference proteome</keyword>
<dbReference type="GO" id="GO:0005198">
    <property type="term" value="F:structural molecule activity"/>
    <property type="evidence" value="ECO:0007669"/>
    <property type="project" value="UniProtKB-UniRule"/>
</dbReference>
<keyword evidence="6" id="KW-0966">Cell projection</keyword>
<dbReference type="Pfam" id="PF00700">
    <property type="entry name" value="Flagellin_C"/>
    <property type="match status" value="1"/>
</dbReference>
<evidence type="ECO:0000256" key="3">
    <source>
        <dbReference type="RuleBase" id="RU362073"/>
    </source>
</evidence>
<dbReference type="GO" id="GO:0005576">
    <property type="term" value="C:extracellular region"/>
    <property type="evidence" value="ECO:0007669"/>
    <property type="project" value="UniProtKB-SubCell"/>
</dbReference>
<keyword evidence="3" id="KW-0964">Secreted</keyword>
<dbReference type="RefSeq" id="WP_188657725.1">
    <property type="nucleotide sequence ID" value="NZ_BMIH01000001.1"/>
</dbReference>
<dbReference type="AlphaFoldDB" id="A0A916SZ35"/>
<comment type="subcellular location">
    <subcellularLocation>
        <location evidence="3">Secreted</location>
    </subcellularLocation>
    <subcellularLocation>
        <location evidence="3">Bacterial flagellum</location>
    </subcellularLocation>
</comment>
<dbReference type="InterPro" id="IPR001029">
    <property type="entry name" value="Flagellin_N"/>
</dbReference>
<evidence type="ECO:0000313" key="7">
    <source>
        <dbReference type="Proteomes" id="UP000623067"/>
    </source>
</evidence>
<dbReference type="PANTHER" id="PTHR42792:SF1">
    <property type="entry name" value="FLAGELLAR HOOK-ASSOCIATED PROTEIN 3"/>
    <property type="match status" value="1"/>
</dbReference>
<reference evidence="6" key="1">
    <citation type="journal article" date="2014" name="Int. J. Syst. Evol. Microbiol.">
        <title>Complete genome sequence of Corynebacterium casei LMG S-19264T (=DSM 44701T), isolated from a smear-ripened cheese.</title>
        <authorList>
            <consortium name="US DOE Joint Genome Institute (JGI-PGF)"/>
            <person name="Walter F."/>
            <person name="Albersmeier A."/>
            <person name="Kalinowski J."/>
            <person name="Ruckert C."/>
        </authorList>
    </citation>
    <scope>NUCLEOTIDE SEQUENCE</scope>
    <source>
        <strain evidence="6">CGMCC 1.15330</strain>
    </source>
</reference>
<dbReference type="Pfam" id="PF00669">
    <property type="entry name" value="Flagellin_N"/>
    <property type="match status" value="1"/>
</dbReference>
<feature type="domain" description="Flagellin C-terminal" evidence="5">
    <location>
        <begin position="215"/>
        <end position="297"/>
    </location>
</feature>
<keyword evidence="6" id="KW-0282">Flagellum</keyword>
<dbReference type="InterPro" id="IPR001492">
    <property type="entry name" value="Flagellin"/>
</dbReference>
<dbReference type="Gene3D" id="1.20.1330.10">
    <property type="entry name" value="f41 fragment of flagellin, N-terminal domain"/>
    <property type="match status" value="1"/>
</dbReference>
<dbReference type="SUPFAM" id="SSF64518">
    <property type="entry name" value="Phase 1 flagellin"/>
    <property type="match status" value="1"/>
</dbReference>
<keyword evidence="2 3" id="KW-0975">Bacterial flagellum</keyword>
<dbReference type="InterPro" id="IPR046358">
    <property type="entry name" value="Flagellin_C"/>
</dbReference>
<evidence type="ECO:0000313" key="6">
    <source>
        <dbReference type="EMBL" id="GGB23721.1"/>
    </source>
</evidence>
<dbReference type="PANTHER" id="PTHR42792">
    <property type="entry name" value="FLAGELLIN"/>
    <property type="match status" value="1"/>
</dbReference>
<sequence length="299" mass="31491">MQVSTSNFYADTGKRMSAMTQRAQTLQTEIATGKKIQTPSDAPGVSQQLAEIAKKDANSAVYADNMKTAGSLLDQADSVIKQITAQLTHAKELATSAATGTQSASERKIIGAELDSVLGSLIGLANINNIRGEPLFGTPGSVKAVVDNGDGTYTYTPTNVSPVPIADGQDVQATESAGRLFQLTDGTDVLATLQTLAKALQTSDPDSQATANGSLDTIQQGLNQLGDVQASVGARGARIDLQQQLLQTADTDRTELRSKLEDTDIPSAVVELQQMLTALQATQASFSKLAQLSLFDYIR</sequence>
<accession>A0A916SZ35</accession>
<keyword evidence="6" id="KW-0969">Cilium</keyword>
<proteinExistence type="inferred from homology"/>
<dbReference type="Proteomes" id="UP000623067">
    <property type="component" value="Unassembled WGS sequence"/>
</dbReference>
<evidence type="ECO:0000259" key="5">
    <source>
        <dbReference type="Pfam" id="PF00700"/>
    </source>
</evidence>
<dbReference type="EMBL" id="BMIH01000001">
    <property type="protein sequence ID" value="GGB23721.1"/>
    <property type="molecule type" value="Genomic_DNA"/>
</dbReference>
<evidence type="ECO:0000259" key="4">
    <source>
        <dbReference type="Pfam" id="PF00669"/>
    </source>
</evidence>